<sequence>MVQVTPLETCVVVAAHPDKVALTRQNIPEHAEAVQLAAMFRLFGDPRRVRILYALLEAGELCVCDLSAAVEVPETAVSQALRLLRTAGVVENRRDGRMVYYRLADAHVRMLLDLSREHTRHEGSS</sequence>
<dbReference type="InterPro" id="IPR001845">
    <property type="entry name" value="HTH_ArsR_DNA-bd_dom"/>
</dbReference>
<dbReference type="NCBIfam" id="NF033788">
    <property type="entry name" value="HTH_metalloreg"/>
    <property type="match status" value="1"/>
</dbReference>
<dbReference type="AlphaFoldDB" id="A0A2N4T0X3"/>
<dbReference type="GO" id="GO:0003700">
    <property type="term" value="F:DNA-binding transcription factor activity"/>
    <property type="evidence" value="ECO:0007669"/>
    <property type="project" value="InterPro"/>
</dbReference>
<name>A0A2N4T0X3_9MICC</name>
<evidence type="ECO:0000259" key="4">
    <source>
        <dbReference type="PROSITE" id="PS50987"/>
    </source>
</evidence>
<dbReference type="InterPro" id="IPR051011">
    <property type="entry name" value="Metal_resp_trans_reg"/>
</dbReference>
<dbReference type="PANTHER" id="PTHR43132">
    <property type="entry name" value="ARSENICAL RESISTANCE OPERON REPRESSOR ARSR-RELATED"/>
    <property type="match status" value="1"/>
</dbReference>
<proteinExistence type="predicted"/>
<dbReference type="CDD" id="cd00090">
    <property type="entry name" value="HTH_ARSR"/>
    <property type="match status" value="1"/>
</dbReference>
<dbReference type="PROSITE" id="PS50987">
    <property type="entry name" value="HTH_ARSR_2"/>
    <property type="match status" value="1"/>
</dbReference>
<dbReference type="InterPro" id="IPR036388">
    <property type="entry name" value="WH-like_DNA-bd_sf"/>
</dbReference>
<keyword evidence="2" id="KW-0238">DNA-binding</keyword>
<dbReference type="Gene3D" id="1.10.10.10">
    <property type="entry name" value="Winged helix-like DNA-binding domain superfamily/Winged helix DNA-binding domain"/>
    <property type="match status" value="1"/>
</dbReference>
<feature type="domain" description="HTH arsR-type" evidence="4">
    <location>
        <begin position="28"/>
        <end position="123"/>
    </location>
</feature>
<dbReference type="RefSeq" id="WP_047804859.1">
    <property type="nucleotide sequence ID" value="NZ_LOMZ01000001.1"/>
</dbReference>
<keyword evidence="1" id="KW-0805">Transcription regulation</keyword>
<dbReference type="GO" id="GO:0003677">
    <property type="term" value="F:DNA binding"/>
    <property type="evidence" value="ECO:0007669"/>
    <property type="project" value="UniProtKB-KW"/>
</dbReference>
<evidence type="ECO:0000256" key="3">
    <source>
        <dbReference type="ARBA" id="ARBA00023163"/>
    </source>
</evidence>
<dbReference type="SUPFAM" id="SSF46785">
    <property type="entry name" value="Winged helix' DNA-binding domain"/>
    <property type="match status" value="1"/>
</dbReference>
<dbReference type="EMBL" id="LOMZ01000001">
    <property type="protein sequence ID" value="PLC11878.1"/>
    <property type="molecule type" value="Genomic_DNA"/>
</dbReference>
<evidence type="ECO:0000256" key="2">
    <source>
        <dbReference type="ARBA" id="ARBA00023125"/>
    </source>
</evidence>
<organism evidence="5 6">
    <name type="scientific">Kocuria flava</name>
    <dbReference type="NCBI Taxonomy" id="446860"/>
    <lineage>
        <taxon>Bacteria</taxon>
        <taxon>Bacillati</taxon>
        <taxon>Actinomycetota</taxon>
        <taxon>Actinomycetes</taxon>
        <taxon>Micrococcales</taxon>
        <taxon>Micrococcaceae</taxon>
        <taxon>Kocuria</taxon>
    </lineage>
</organism>
<dbReference type="Pfam" id="PF01022">
    <property type="entry name" value="HTH_5"/>
    <property type="match status" value="1"/>
</dbReference>
<gene>
    <name evidence="5" type="ORF">AUQ48_06060</name>
</gene>
<dbReference type="InterPro" id="IPR011991">
    <property type="entry name" value="ArsR-like_HTH"/>
</dbReference>
<evidence type="ECO:0000313" key="6">
    <source>
        <dbReference type="Proteomes" id="UP000234632"/>
    </source>
</evidence>
<dbReference type="SMART" id="SM00418">
    <property type="entry name" value="HTH_ARSR"/>
    <property type="match status" value="1"/>
</dbReference>
<dbReference type="PANTHER" id="PTHR43132:SF6">
    <property type="entry name" value="HTH-TYPE TRANSCRIPTIONAL REPRESSOR CZRA"/>
    <property type="match status" value="1"/>
</dbReference>
<reference evidence="5 6" key="1">
    <citation type="submission" date="2015-12" db="EMBL/GenBank/DDBJ databases">
        <authorList>
            <person name="Shamseldin A."/>
            <person name="Moawad H."/>
            <person name="Abd El-Rahim W.M."/>
            <person name="Sadowsky M.J."/>
        </authorList>
    </citation>
    <scope>NUCLEOTIDE SEQUENCE [LARGE SCALE GENOMIC DNA]</scope>
    <source>
        <strain evidence="5 6">S43</strain>
    </source>
</reference>
<evidence type="ECO:0000256" key="1">
    <source>
        <dbReference type="ARBA" id="ARBA00023015"/>
    </source>
</evidence>
<dbReference type="PRINTS" id="PR00778">
    <property type="entry name" value="HTHARSR"/>
</dbReference>
<protein>
    <submittedName>
        <fullName evidence="5">ArsR family transcriptional regulator</fullName>
    </submittedName>
</protein>
<evidence type="ECO:0000313" key="5">
    <source>
        <dbReference type="EMBL" id="PLC11878.1"/>
    </source>
</evidence>
<dbReference type="InterPro" id="IPR036390">
    <property type="entry name" value="WH_DNA-bd_sf"/>
</dbReference>
<comment type="caution">
    <text evidence="5">The sequence shown here is derived from an EMBL/GenBank/DDBJ whole genome shotgun (WGS) entry which is preliminary data.</text>
</comment>
<keyword evidence="3" id="KW-0804">Transcription</keyword>
<dbReference type="Proteomes" id="UP000234632">
    <property type="component" value="Unassembled WGS sequence"/>
</dbReference>
<accession>A0A2N4T0X3</accession>